<dbReference type="EMBL" id="JAHRIN010067239">
    <property type="protein sequence ID" value="MEQ2214132.1"/>
    <property type="molecule type" value="Genomic_DNA"/>
</dbReference>
<organism evidence="2 3">
    <name type="scientific">Xenoophorus captivus</name>
    <dbReference type="NCBI Taxonomy" id="1517983"/>
    <lineage>
        <taxon>Eukaryota</taxon>
        <taxon>Metazoa</taxon>
        <taxon>Chordata</taxon>
        <taxon>Craniata</taxon>
        <taxon>Vertebrata</taxon>
        <taxon>Euteleostomi</taxon>
        <taxon>Actinopterygii</taxon>
        <taxon>Neopterygii</taxon>
        <taxon>Teleostei</taxon>
        <taxon>Neoteleostei</taxon>
        <taxon>Acanthomorphata</taxon>
        <taxon>Ovalentaria</taxon>
        <taxon>Atherinomorphae</taxon>
        <taxon>Cyprinodontiformes</taxon>
        <taxon>Goodeidae</taxon>
        <taxon>Xenoophorus</taxon>
    </lineage>
</organism>
<evidence type="ECO:0000256" key="1">
    <source>
        <dbReference type="SAM" id="Phobius"/>
    </source>
</evidence>
<evidence type="ECO:0000313" key="2">
    <source>
        <dbReference type="EMBL" id="MEQ2214132.1"/>
    </source>
</evidence>
<feature type="transmembrane region" description="Helical" evidence="1">
    <location>
        <begin position="170"/>
        <end position="190"/>
    </location>
</feature>
<keyword evidence="1" id="KW-0812">Transmembrane</keyword>
<comment type="caution">
    <text evidence="2">The sequence shown here is derived from an EMBL/GenBank/DDBJ whole genome shotgun (WGS) entry which is preliminary data.</text>
</comment>
<accession>A0ABV0S3K8</accession>
<proteinExistence type="predicted"/>
<reference evidence="2 3" key="1">
    <citation type="submission" date="2021-06" db="EMBL/GenBank/DDBJ databases">
        <authorList>
            <person name="Palmer J.M."/>
        </authorList>
    </citation>
    <scope>NUCLEOTIDE SEQUENCE [LARGE SCALE GENOMIC DNA]</scope>
    <source>
        <strain evidence="2 3">XC_2019</strain>
        <tissue evidence="2">Muscle</tissue>
    </source>
</reference>
<name>A0ABV0S3K8_9TELE</name>
<protein>
    <submittedName>
        <fullName evidence="2">Uncharacterized protein</fullName>
    </submittedName>
</protein>
<keyword evidence="1" id="KW-0472">Membrane</keyword>
<dbReference type="Proteomes" id="UP001434883">
    <property type="component" value="Unassembled WGS sequence"/>
</dbReference>
<evidence type="ECO:0000313" key="3">
    <source>
        <dbReference type="Proteomes" id="UP001434883"/>
    </source>
</evidence>
<keyword evidence="3" id="KW-1185">Reference proteome</keyword>
<gene>
    <name evidence="2" type="ORF">XENOCAPTIV_008430</name>
</gene>
<keyword evidence="1" id="KW-1133">Transmembrane helix</keyword>
<sequence>MDRSLLFAQLSLRRWVVVGQRQAWADPRWRHSRCNWRRQNATKKHFRVTTRERSHGRHGDELKSLQPDEFLMSNRATESSCCNHTQQPGPGRRVQTHLSRCQEAGGPGTAGTTGLPHGEHDVTSFLLPPAGHPSSSQTGRECEALITDVHSNQTKTGDKGRSSLLADQDYLVFFIVSSDVLLLIIVGVLITDMFPLTGTSPYHCSQSPPRTSLTSG</sequence>